<dbReference type="EMBL" id="JAFLWW010000002">
    <property type="protein sequence ID" value="MBT1155276.1"/>
    <property type="molecule type" value="Genomic_DNA"/>
</dbReference>
<sequence>MIWVAVRVIGVASLGFALFRYFVSGGLQVIPFSMVQGTRLSISQDRAGRLVSATSVANMIPNKALSRQTMVNRRASIGVFPFNGADYARLRLNGF</sequence>
<reference evidence="1" key="2">
    <citation type="submission" date="2021-03" db="EMBL/GenBank/DDBJ databases">
        <authorList>
            <person name="Artuso I."/>
            <person name="Turrini P."/>
            <person name="Pirolo M."/>
            <person name="Lugli G.A."/>
            <person name="Ventura M."/>
            <person name="Visca P."/>
        </authorList>
    </citation>
    <scope>NUCLEOTIDE SEQUENCE</scope>
    <source>
        <strain evidence="1">LMG 26462</strain>
    </source>
</reference>
<comment type="caution">
    <text evidence="1">The sequence shown here is derived from an EMBL/GenBank/DDBJ whole genome shotgun (WGS) entry which is preliminary data.</text>
</comment>
<keyword evidence="2" id="KW-1185">Reference proteome</keyword>
<evidence type="ECO:0000313" key="1">
    <source>
        <dbReference type="EMBL" id="MBT1155276.1"/>
    </source>
</evidence>
<dbReference type="AlphaFoldDB" id="A0A9X1A8Z0"/>
<proteinExistence type="predicted"/>
<protein>
    <submittedName>
        <fullName evidence="1">Uncharacterized protein</fullName>
    </submittedName>
</protein>
<dbReference type="Proteomes" id="UP001138921">
    <property type="component" value="Unassembled WGS sequence"/>
</dbReference>
<gene>
    <name evidence="1" type="ORF">J1C56_06690</name>
</gene>
<reference evidence="1" key="1">
    <citation type="journal article" date="2021" name="Microorganisms">
        <title>Phylogenomic Reconstruction and Metabolic Potential of the Genus Aminobacter.</title>
        <authorList>
            <person name="Artuso I."/>
            <person name="Turrini P."/>
            <person name="Pirolo M."/>
            <person name="Lugli G.A."/>
            <person name="Ventura M."/>
            <person name="Visca P."/>
        </authorList>
    </citation>
    <scope>NUCLEOTIDE SEQUENCE</scope>
    <source>
        <strain evidence="1">LMG 26462</strain>
    </source>
</reference>
<name>A0A9X1A8Z0_9HYPH</name>
<dbReference type="RefSeq" id="WP_214387234.1">
    <property type="nucleotide sequence ID" value="NZ_JAFLWW010000002.1"/>
</dbReference>
<organism evidence="1 2">
    <name type="scientific">Aminobacter anthyllidis</name>
    <dbReference type="NCBI Taxonomy" id="1035067"/>
    <lineage>
        <taxon>Bacteria</taxon>
        <taxon>Pseudomonadati</taxon>
        <taxon>Pseudomonadota</taxon>
        <taxon>Alphaproteobacteria</taxon>
        <taxon>Hyphomicrobiales</taxon>
        <taxon>Phyllobacteriaceae</taxon>
        <taxon>Aminobacter</taxon>
    </lineage>
</organism>
<accession>A0A9X1A8Z0</accession>
<evidence type="ECO:0000313" key="2">
    <source>
        <dbReference type="Proteomes" id="UP001138921"/>
    </source>
</evidence>